<evidence type="ECO:0000256" key="5">
    <source>
        <dbReference type="RuleBase" id="RU003925"/>
    </source>
</evidence>
<accession>A0A7S1FSP4</accession>
<keyword evidence="2 3" id="KW-0342">GTP-binding</keyword>
<keyword evidence="4" id="KW-0479">Metal-binding</keyword>
<feature type="binding site" evidence="3">
    <location>
        <begin position="23"/>
        <end position="30"/>
    </location>
    <ligand>
        <name>GTP</name>
        <dbReference type="ChEBI" id="CHEBI:37565"/>
    </ligand>
</feature>
<organism evidence="6">
    <name type="scientific">Corethron hystrix</name>
    <dbReference type="NCBI Taxonomy" id="216773"/>
    <lineage>
        <taxon>Eukaryota</taxon>
        <taxon>Sar</taxon>
        <taxon>Stramenopiles</taxon>
        <taxon>Ochrophyta</taxon>
        <taxon>Bacillariophyta</taxon>
        <taxon>Coscinodiscophyceae</taxon>
        <taxon>Corethrophycidae</taxon>
        <taxon>Corethrales</taxon>
        <taxon>Corethraceae</taxon>
        <taxon>Corethron</taxon>
    </lineage>
</organism>
<dbReference type="Gene3D" id="3.40.50.300">
    <property type="entry name" value="P-loop containing nucleotide triphosphate hydrolases"/>
    <property type="match status" value="1"/>
</dbReference>
<proteinExistence type="inferred from homology"/>
<sequence length="111" mass="12476">MGQLLQRMLEIFYSKKLDVVVIGLENSGKTTLLSVLAHNQPVETVPTIGLNVKVFKKGKVNMKCWDIGGQAQYRSEWARYARGCDVVLYVVDAADPKKAWNSKEGVTQTFR</sequence>
<keyword evidence="1 3" id="KW-0547">Nucleotide-binding</keyword>
<evidence type="ECO:0000256" key="2">
    <source>
        <dbReference type="ARBA" id="ARBA00023134"/>
    </source>
</evidence>
<evidence type="ECO:0000256" key="4">
    <source>
        <dbReference type="PIRSR" id="PIRSR606689-2"/>
    </source>
</evidence>
<feature type="binding site" evidence="4">
    <location>
        <position position="47"/>
    </location>
    <ligand>
        <name>Mg(2+)</name>
        <dbReference type="ChEBI" id="CHEBI:18420"/>
    </ligand>
</feature>
<dbReference type="Pfam" id="PF00025">
    <property type="entry name" value="Arf"/>
    <property type="match status" value="1"/>
</dbReference>
<evidence type="ECO:0000256" key="1">
    <source>
        <dbReference type="ARBA" id="ARBA00022741"/>
    </source>
</evidence>
<feature type="binding site" evidence="4">
    <location>
        <position position="30"/>
    </location>
    <ligand>
        <name>Mg(2+)</name>
        <dbReference type="ChEBI" id="CHEBI:18420"/>
    </ligand>
</feature>
<dbReference type="NCBIfam" id="TIGR00231">
    <property type="entry name" value="small_GTP"/>
    <property type="match status" value="1"/>
</dbReference>
<protein>
    <submittedName>
        <fullName evidence="6">Uncharacterized protein</fullName>
    </submittedName>
</protein>
<dbReference type="PANTHER" id="PTHR45732">
    <property type="entry name" value="ADP-RIBOSYLATION FACTOR-LIKE PROTEIN 8"/>
    <property type="match status" value="1"/>
</dbReference>
<keyword evidence="4" id="KW-0460">Magnesium</keyword>
<reference evidence="6" key="1">
    <citation type="submission" date="2021-01" db="EMBL/GenBank/DDBJ databases">
        <authorList>
            <person name="Corre E."/>
            <person name="Pelletier E."/>
            <person name="Niang G."/>
            <person name="Scheremetjew M."/>
            <person name="Finn R."/>
            <person name="Kale V."/>
            <person name="Holt S."/>
            <person name="Cochrane G."/>
            <person name="Meng A."/>
            <person name="Brown T."/>
            <person name="Cohen L."/>
        </authorList>
    </citation>
    <scope>NUCLEOTIDE SEQUENCE</scope>
    <source>
        <strain evidence="6">308</strain>
    </source>
</reference>
<dbReference type="InterPro" id="IPR006689">
    <property type="entry name" value="Small_GTPase_ARF/SAR"/>
</dbReference>
<dbReference type="InterPro" id="IPR005225">
    <property type="entry name" value="Small_GTP-bd"/>
</dbReference>
<evidence type="ECO:0000256" key="3">
    <source>
        <dbReference type="PIRSR" id="PIRSR606689-1"/>
    </source>
</evidence>
<feature type="binding site" evidence="3">
    <location>
        <position position="69"/>
    </location>
    <ligand>
        <name>GTP</name>
        <dbReference type="ChEBI" id="CHEBI:37565"/>
    </ligand>
</feature>
<evidence type="ECO:0000313" key="6">
    <source>
        <dbReference type="EMBL" id="CAD8885429.1"/>
    </source>
</evidence>
<name>A0A7S1FSP4_9STRA</name>
<dbReference type="GO" id="GO:0005525">
    <property type="term" value="F:GTP binding"/>
    <property type="evidence" value="ECO:0007669"/>
    <property type="project" value="UniProtKB-KW"/>
</dbReference>
<dbReference type="GO" id="GO:0003924">
    <property type="term" value="F:GTPase activity"/>
    <property type="evidence" value="ECO:0007669"/>
    <property type="project" value="InterPro"/>
</dbReference>
<dbReference type="GO" id="GO:0046872">
    <property type="term" value="F:metal ion binding"/>
    <property type="evidence" value="ECO:0007669"/>
    <property type="project" value="UniProtKB-KW"/>
</dbReference>
<comment type="similarity">
    <text evidence="5">Belongs to the small GTPase superfamily. Arf family.</text>
</comment>
<dbReference type="PANTHER" id="PTHR45732:SF2">
    <property type="entry name" value="ADP-RIBOSYLATION FACTOR LIKE PROTEIN"/>
    <property type="match status" value="1"/>
</dbReference>
<dbReference type="PRINTS" id="PR00328">
    <property type="entry name" value="SAR1GTPBP"/>
</dbReference>
<dbReference type="PROSITE" id="PS51417">
    <property type="entry name" value="ARF"/>
    <property type="match status" value="1"/>
</dbReference>
<dbReference type="AlphaFoldDB" id="A0A7S1FSP4"/>
<dbReference type="EMBL" id="HBFR01017309">
    <property type="protein sequence ID" value="CAD8885429.1"/>
    <property type="molecule type" value="Transcribed_RNA"/>
</dbReference>
<dbReference type="SUPFAM" id="SSF52540">
    <property type="entry name" value="P-loop containing nucleoside triphosphate hydrolases"/>
    <property type="match status" value="1"/>
</dbReference>
<dbReference type="InterPro" id="IPR027417">
    <property type="entry name" value="P-loop_NTPase"/>
</dbReference>
<gene>
    <name evidence="6" type="ORF">CHYS00102_LOCUS12626</name>
</gene>